<protein>
    <submittedName>
        <fullName evidence="8">RNA polymerase sigma factor</fullName>
    </submittedName>
</protein>
<evidence type="ECO:0000256" key="3">
    <source>
        <dbReference type="ARBA" id="ARBA00023082"/>
    </source>
</evidence>
<keyword evidence="4" id="KW-0238">DNA-binding</keyword>
<evidence type="ECO:0000256" key="5">
    <source>
        <dbReference type="ARBA" id="ARBA00023163"/>
    </source>
</evidence>
<reference evidence="8 9" key="1">
    <citation type="submission" date="2018-08" db="EMBL/GenBank/DDBJ databases">
        <title>A genome reference for cultivated species of the human gut microbiota.</title>
        <authorList>
            <person name="Zou Y."/>
            <person name="Xue W."/>
            <person name="Luo G."/>
        </authorList>
    </citation>
    <scope>NUCLEOTIDE SEQUENCE [LARGE SCALE GENOMIC DNA]</scope>
    <source>
        <strain evidence="8 9">OM06-11AA</strain>
    </source>
</reference>
<feature type="domain" description="RNA polymerase sigma factor 70 region 4 type 2" evidence="7">
    <location>
        <begin position="122"/>
        <end position="173"/>
    </location>
</feature>
<gene>
    <name evidence="8" type="ORF">DXB81_14405</name>
</gene>
<dbReference type="PANTHER" id="PTHR43133:SF8">
    <property type="entry name" value="RNA POLYMERASE SIGMA FACTOR HI_1459-RELATED"/>
    <property type="match status" value="1"/>
</dbReference>
<dbReference type="SUPFAM" id="SSF88659">
    <property type="entry name" value="Sigma3 and sigma4 domains of RNA polymerase sigma factors"/>
    <property type="match status" value="1"/>
</dbReference>
<proteinExistence type="inferred from homology"/>
<dbReference type="GO" id="GO:0016987">
    <property type="term" value="F:sigma factor activity"/>
    <property type="evidence" value="ECO:0007669"/>
    <property type="project" value="UniProtKB-KW"/>
</dbReference>
<dbReference type="InterPro" id="IPR014284">
    <property type="entry name" value="RNA_pol_sigma-70_dom"/>
</dbReference>
<evidence type="ECO:0000313" key="8">
    <source>
        <dbReference type="EMBL" id="RGN02973.1"/>
    </source>
</evidence>
<evidence type="ECO:0000259" key="7">
    <source>
        <dbReference type="Pfam" id="PF08281"/>
    </source>
</evidence>
<evidence type="ECO:0000256" key="4">
    <source>
        <dbReference type="ARBA" id="ARBA00023125"/>
    </source>
</evidence>
<dbReference type="InterPro" id="IPR013325">
    <property type="entry name" value="RNA_pol_sigma_r2"/>
</dbReference>
<dbReference type="Pfam" id="PF08281">
    <property type="entry name" value="Sigma70_r4_2"/>
    <property type="match status" value="1"/>
</dbReference>
<dbReference type="InterPro" id="IPR013324">
    <property type="entry name" value="RNA_pol_sigma_r3/r4-like"/>
</dbReference>
<organism evidence="8 9">
    <name type="scientific">Blautia obeum</name>
    <dbReference type="NCBI Taxonomy" id="40520"/>
    <lineage>
        <taxon>Bacteria</taxon>
        <taxon>Bacillati</taxon>
        <taxon>Bacillota</taxon>
        <taxon>Clostridia</taxon>
        <taxon>Lachnospirales</taxon>
        <taxon>Lachnospiraceae</taxon>
        <taxon>Blautia</taxon>
    </lineage>
</organism>
<dbReference type="InterPro" id="IPR036388">
    <property type="entry name" value="WH-like_DNA-bd_sf"/>
</dbReference>
<accession>A0A3E5A3G4</accession>
<keyword evidence="2" id="KW-0805">Transcription regulation</keyword>
<dbReference type="Pfam" id="PF04542">
    <property type="entry name" value="Sigma70_r2"/>
    <property type="match status" value="1"/>
</dbReference>
<dbReference type="PANTHER" id="PTHR43133">
    <property type="entry name" value="RNA POLYMERASE ECF-TYPE SIGMA FACTO"/>
    <property type="match status" value="1"/>
</dbReference>
<dbReference type="CDD" id="cd06171">
    <property type="entry name" value="Sigma70_r4"/>
    <property type="match status" value="1"/>
</dbReference>
<dbReference type="SUPFAM" id="SSF88946">
    <property type="entry name" value="Sigma2 domain of RNA polymerase sigma factors"/>
    <property type="match status" value="1"/>
</dbReference>
<dbReference type="Proteomes" id="UP000261222">
    <property type="component" value="Unassembled WGS sequence"/>
</dbReference>
<keyword evidence="3" id="KW-0731">Sigma factor</keyword>
<dbReference type="InterPro" id="IPR013249">
    <property type="entry name" value="RNA_pol_sigma70_r4_t2"/>
</dbReference>
<feature type="domain" description="RNA polymerase sigma-70 region 2" evidence="6">
    <location>
        <begin position="24"/>
        <end position="91"/>
    </location>
</feature>
<comment type="similarity">
    <text evidence="1">Belongs to the sigma-70 factor family. ECF subfamily.</text>
</comment>
<sequence>MKEINDYLLIEKIKKGDTDAWEVLVNKYYNQIYCYCVRRCYGNRSVAADLTQDIFLKLVTSINTFRYSGKFYNYLFTIAVNTCNNYCTKKSLNQTELNDSVFSIDVEKSMIDNIIENENSIIIQKALDTLPDMQREAIILKYYHDFKVKDIAKTTGVSVPTAQSRIQQGLKKLSKLLDRKEFLK</sequence>
<evidence type="ECO:0000256" key="1">
    <source>
        <dbReference type="ARBA" id="ARBA00010641"/>
    </source>
</evidence>
<dbReference type="GO" id="GO:0003677">
    <property type="term" value="F:DNA binding"/>
    <property type="evidence" value="ECO:0007669"/>
    <property type="project" value="UniProtKB-KW"/>
</dbReference>
<dbReference type="AlphaFoldDB" id="A0A3E5A3G4"/>
<name>A0A3E5A3G4_9FIRM</name>
<dbReference type="RefSeq" id="WP_117606041.1">
    <property type="nucleotide sequence ID" value="NZ_QSUB01000007.1"/>
</dbReference>
<comment type="caution">
    <text evidence="8">The sequence shown here is derived from an EMBL/GenBank/DDBJ whole genome shotgun (WGS) entry which is preliminary data.</text>
</comment>
<dbReference type="GO" id="GO:0006352">
    <property type="term" value="P:DNA-templated transcription initiation"/>
    <property type="evidence" value="ECO:0007669"/>
    <property type="project" value="InterPro"/>
</dbReference>
<dbReference type="EMBL" id="QSUB01000007">
    <property type="protein sequence ID" value="RGN02973.1"/>
    <property type="molecule type" value="Genomic_DNA"/>
</dbReference>
<dbReference type="Gene3D" id="1.10.1740.10">
    <property type="match status" value="1"/>
</dbReference>
<evidence type="ECO:0000313" key="9">
    <source>
        <dbReference type="Proteomes" id="UP000261222"/>
    </source>
</evidence>
<keyword evidence="5" id="KW-0804">Transcription</keyword>
<evidence type="ECO:0000256" key="2">
    <source>
        <dbReference type="ARBA" id="ARBA00023015"/>
    </source>
</evidence>
<dbReference type="NCBIfam" id="TIGR02937">
    <property type="entry name" value="sigma70-ECF"/>
    <property type="match status" value="1"/>
</dbReference>
<evidence type="ECO:0000259" key="6">
    <source>
        <dbReference type="Pfam" id="PF04542"/>
    </source>
</evidence>
<dbReference type="InterPro" id="IPR007627">
    <property type="entry name" value="RNA_pol_sigma70_r2"/>
</dbReference>
<dbReference type="Gene3D" id="1.10.10.10">
    <property type="entry name" value="Winged helix-like DNA-binding domain superfamily/Winged helix DNA-binding domain"/>
    <property type="match status" value="1"/>
</dbReference>
<dbReference type="InterPro" id="IPR039425">
    <property type="entry name" value="RNA_pol_sigma-70-like"/>
</dbReference>